<gene>
    <name evidence="2" type="ORF">SSLN_LOCUS10652</name>
</gene>
<feature type="region of interest" description="Disordered" evidence="1">
    <location>
        <begin position="72"/>
        <end position="124"/>
    </location>
</feature>
<sequence>MLNSDGTTLLTEKSQILKRWAEHFGNALNCSSAISNAAIDRLPQVDKNNELDLPPSLSETIRALQQLFSGKAPASDVIPPENTEAEMARKDPGYGSPEADWNPQNPHHAEVSATAMERPPGENG</sequence>
<evidence type="ECO:0000313" key="2">
    <source>
        <dbReference type="EMBL" id="VDL97037.1"/>
    </source>
</evidence>
<protein>
    <submittedName>
        <fullName evidence="2 4">Uncharacterized protein</fullName>
    </submittedName>
</protein>
<reference evidence="2 3" key="2">
    <citation type="submission" date="2018-11" db="EMBL/GenBank/DDBJ databases">
        <authorList>
            <consortium name="Pathogen Informatics"/>
        </authorList>
    </citation>
    <scope>NUCLEOTIDE SEQUENCE [LARGE SCALE GENOMIC DNA]</scope>
    <source>
        <strain evidence="2 3">NST_G2</strain>
    </source>
</reference>
<proteinExistence type="predicted"/>
<dbReference type="WBParaSite" id="SSLN_0001106501-mRNA-1">
    <property type="protein sequence ID" value="SSLN_0001106501-mRNA-1"/>
    <property type="gene ID" value="SSLN_0001106501"/>
</dbReference>
<accession>A0A183T2F4</accession>
<keyword evidence="3" id="KW-1185">Reference proteome</keyword>
<dbReference type="OrthoDB" id="10070415at2759"/>
<evidence type="ECO:0000313" key="3">
    <source>
        <dbReference type="Proteomes" id="UP000275846"/>
    </source>
</evidence>
<name>A0A183T2F4_SCHSO</name>
<reference evidence="4" key="1">
    <citation type="submission" date="2016-06" db="UniProtKB">
        <authorList>
            <consortium name="WormBaseParasite"/>
        </authorList>
    </citation>
    <scope>IDENTIFICATION</scope>
</reference>
<dbReference type="EMBL" id="UYSU01036004">
    <property type="protein sequence ID" value="VDL97037.1"/>
    <property type="molecule type" value="Genomic_DNA"/>
</dbReference>
<dbReference type="Proteomes" id="UP000275846">
    <property type="component" value="Unassembled WGS sequence"/>
</dbReference>
<dbReference type="AlphaFoldDB" id="A0A183T2F4"/>
<evidence type="ECO:0000256" key="1">
    <source>
        <dbReference type="SAM" id="MobiDB-lite"/>
    </source>
</evidence>
<organism evidence="4">
    <name type="scientific">Schistocephalus solidus</name>
    <name type="common">Tapeworm</name>
    <dbReference type="NCBI Taxonomy" id="70667"/>
    <lineage>
        <taxon>Eukaryota</taxon>
        <taxon>Metazoa</taxon>
        <taxon>Spiralia</taxon>
        <taxon>Lophotrochozoa</taxon>
        <taxon>Platyhelminthes</taxon>
        <taxon>Cestoda</taxon>
        <taxon>Eucestoda</taxon>
        <taxon>Diphyllobothriidea</taxon>
        <taxon>Diphyllobothriidae</taxon>
        <taxon>Schistocephalus</taxon>
    </lineage>
</organism>
<evidence type="ECO:0000313" key="4">
    <source>
        <dbReference type="WBParaSite" id="SSLN_0001106501-mRNA-1"/>
    </source>
</evidence>